<evidence type="ECO:0000313" key="2">
    <source>
        <dbReference type="Proteomes" id="UP001433508"/>
    </source>
</evidence>
<proteinExistence type="predicted"/>
<sequence length="513" mass="56282">MSAEVDFVPEVSSLSEVYASSDQSVRYTKLFDQFADYYNGRSPEFISRSPGRVNLIGEHIDYCYFSVLPMAIEQDVVMLVSQNDLGTINLVNSDAKFEPESFVMPGTDNGQDVVSIDRTVTTWANYFKCGLLVAHQYLGNKRRPVGMDVLVDGTVPPAAGLSSSAAFICAAALATLRANGVTKVSKEELARMAIVSERHLGVYSGGMDQSASVFGKRDHALYVQFQPKLKCTPFKFPDTDRPLTFLIANSLVTANKHETAPVNYNLRVVEVSIAAEILAHKYSVVIPQDSGIGTGTLRGFMEAYYKEYEGALLWDGEVAEGRTRLEKMAALVRSVFVQTEGYTAVEAATELGITVDELHERFLSKTPVRFEKLQLYGRALHVYEEALRVLRYLTLLLDPCVDPEGLFHELGELMNQSHESLRGLYNCSCPELDEVCAIARSSGSYGSRVTGAGFGGCSVHLVASDRVQEVKNALIDNYYRVRFPGISDSALEDALVISKPGIGSLVYTGGVPM</sequence>
<keyword evidence="1" id="KW-0687">Ribonucleoprotein</keyword>
<keyword evidence="2" id="KW-1185">Reference proteome</keyword>
<protein>
    <submittedName>
        <fullName evidence="1">Ribosomal protein S5 domain 2-type protein</fullName>
    </submittedName>
</protein>
<name>A0ACC3T1Q9_LIPKO</name>
<dbReference type="EMBL" id="MU971366">
    <property type="protein sequence ID" value="KAK9237639.1"/>
    <property type="molecule type" value="Genomic_DNA"/>
</dbReference>
<evidence type="ECO:0000313" key="1">
    <source>
        <dbReference type="EMBL" id="KAK9237639.1"/>
    </source>
</evidence>
<accession>A0ACC3T1Q9</accession>
<keyword evidence="1" id="KW-0689">Ribosomal protein</keyword>
<gene>
    <name evidence="1" type="ORF">V1525DRAFT_343380</name>
</gene>
<dbReference type="Proteomes" id="UP001433508">
    <property type="component" value="Unassembled WGS sequence"/>
</dbReference>
<reference evidence="2" key="1">
    <citation type="journal article" date="2024" name="Front. Bioeng. Biotechnol.">
        <title>Genome-scale model development and genomic sequencing of the oleaginous clade Lipomyces.</title>
        <authorList>
            <person name="Czajka J.J."/>
            <person name="Han Y."/>
            <person name="Kim J."/>
            <person name="Mondo S.J."/>
            <person name="Hofstad B.A."/>
            <person name="Robles A."/>
            <person name="Haridas S."/>
            <person name="Riley R."/>
            <person name="LaButti K."/>
            <person name="Pangilinan J."/>
            <person name="Andreopoulos W."/>
            <person name="Lipzen A."/>
            <person name="Yan J."/>
            <person name="Wang M."/>
            <person name="Ng V."/>
            <person name="Grigoriev I.V."/>
            <person name="Spatafora J.W."/>
            <person name="Magnuson J.K."/>
            <person name="Baker S.E."/>
            <person name="Pomraning K.R."/>
        </authorList>
    </citation>
    <scope>NUCLEOTIDE SEQUENCE [LARGE SCALE GENOMIC DNA]</scope>
    <source>
        <strain evidence="2">CBS 7786</strain>
    </source>
</reference>
<comment type="caution">
    <text evidence="1">The sequence shown here is derived from an EMBL/GenBank/DDBJ whole genome shotgun (WGS) entry which is preliminary data.</text>
</comment>
<organism evidence="1 2">
    <name type="scientific">Lipomyces kononenkoae</name>
    <name type="common">Yeast</name>
    <dbReference type="NCBI Taxonomy" id="34357"/>
    <lineage>
        <taxon>Eukaryota</taxon>
        <taxon>Fungi</taxon>
        <taxon>Dikarya</taxon>
        <taxon>Ascomycota</taxon>
        <taxon>Saccharomycotina</taxon>
        <taxon>Lipomycetes</taxon>
        <taxon>Lipomycetales</taxon>
        <taxon>Lipomycetaceae</taxon>
        <taxon>Lipomyces</taxon>
    </lineage>
</organism>